<dbReference type="Gene3D" id="3.40.630.10">
    <property type="entry name" value="Zn peptidases"/>
    <property type="match status" value="1"/>
</dbReference>
<dbReference type="SUPFAM" id="SSF53187">
    <property type="entry name" value="Zn-dependent exopeptidases"/>
    <property type="match status" value="1"/>
</dbReference>
<protein>
    <submittedName>
        <fullName evidence="3">M28 family peptidase</fullName>
    </submittedName>
</protein>
<feature type="signal peptide" evidence="1">
    <location>
        <begin position="1"/>
        <end position="25"/>
    </location>
</feature>
<feature type="domain" description="Peptidase M28" evidence="2">
    <location>
        <begin position="100"/>
        <end position="295"/>
    </location>
</feature>
<keyword evidence="1" id="KW-0732">Signal</keyword>
<dbReference type="EMBL" id="SMZJ02000005">
    <property type="protein sequence ID" value="TWO32293.1"/>
    <property type="molecule type" value="Genomic_DNA"/>
</dbReference>
<feature type="chain" id="PRO_5023028304" evidence="1">
    <location>
        <begin position="26"/>
        <end position="304"/>
    </location>
</feature>
<dbReference type="OrthoDB" id="9778250at2"/>
<comment type="caution">
    <text evidence="3">The sequence shown here is derived from an EMBL/GenBank/DDBJ whole genome shotgun (WGS) entry which is preliminary data.</text>
</comment>
<dbReference type="InterPro" id="IPR045175">
    <property type="entry name" value="M28_fam"/>
</dbReference>
<gene>
    <name evidence="3" type="ORF">E1J38_009860</name>
</gene>
<dbReference type="PANTHER" id="PTHR12147">
    <property type="entry name" value="METALLOPEPTIDASE M28 FAMILY MEMBER"/>
    <property type="match status" value="1"/>
</dbReference>
<sequence length="304" mass="34418">MVLNILSKSLALVTICVLSVSFTFSQEPTVSYFSEEALLRHVETLSSDAFEGRLTGTNGAIKAKKYIINQFYSLKVQPFKKSYEQPFKFIKGRKEYKGTNVLGYIKGTLEPNKFIILSAHYDHLGINNGIIYNGADDNASGIGALFGFAEYFQKYPPKHSVILAAFDAEELGMQGSYYFVKNLPFSIKMIKANLNMDMISRSNKNELYVAGSNINTFFRKAVCCIESKKIDLITGHDGYDDKDNWVYASDHSNFHKKGIPFLYFGVEDHEDYHEATDDFENIHPEFYTEAVNVIISVFNKIDAP</sequence>
<dbReference type="Pfam" id="PF04389">
    <property type="entry name" value="Peptidase_M28"/>
    <property type="match status" value="1"/>
</dbReference>
<dbReference type="GO" id="GO:0008235">
    <property type="term" value="F:metalloexopeptidase activity"/>
    <property type="evidence" value="ECO:0007669"/>
    <property type="project" value="InterPro"/>
</dbReference>
<name>A0A562YDV9_9FLAO</name>
<organism evidence="3 4">
    <name type="scientific">Seonamhaeicola sediminis</name>
    <dbReference type="NCBI Taxonomy" id="2528206"/>
    <lineage>
        <taxon>Bacteria</taxon>
        <taxon>Pseudomonadati</taxon>
        <taxon>Bacteroidota</taxon>
        <taxon>Flavobacteriia</taxon>
        <taxon>Flavobacteriales</taxon>
        <taxon>Flavobacteriaceae</taxon>
    </lineage>
</organism>
<dbReference type="PANTHER" id="PTHR12147:SF26">
    <property type="entry name" value="PEPTIDASE M28 DOMAIN-CONTAINING PROTEIN"/>
    <property type="match status" value="1"/>
</dbReference>
<evidence type="ECO:0000313" key="3">
    <source>
        <dbReference type="EMBL" id="TWO32293.1"/>
    </source>
</evidence>
<dbReference type="AlphaFoldDB" id="A0A562YDV9"/>
<evidence type="ECO:0000259" key="2">
    <source>
        <dbReference type="Pfam" id="PF04389"/>
    </source>
</evidence>
<proteinExistence type="predicted"/>
<keyword evidence="4" id="KW-1185">Reference proteome</keyword>
<dbReference type="Proteomes" id="UP000295814">
    <property type="component" value="Unassembled WGS sequence"/>
</dbReference>
<dbReference type="InterPro" id="IPR007484">
    <property type="entry name" value="Peptidase_M28"/>
</dbReference>
<reference evidence="3 4" key="1">
    <citation type="submission" date="2019-03" db="EMBL/GenBank/DDBJ databases">
        <authorList>
            <person name="Zhong Y.L."/>
        </authorList>
    </citation>
    <scope>NUCLEOTIDE SEQUENCE [LARGE SCALE GENOMIC DNA]</scope>
    <source>
        <strain evidence="3 4">W255</strain>
    </source>
</reference>
<reference evidence="3 4" key="2">
    <citation type="submission" date="2019-07" db="EMBL/GenBank/DDBJ databases">
        <title>Seonamhaeicola sp. W255 draft genome.</title>
        <authorList>
            <person name="Zhang X.-Y."/>
            <person name="Zhang R."/>
            <person name="Zhong Y.-L."/>
            <person name="Du Z.-J."/>
        </authorList>
    </citation>
    <scope>NUCLEOTIDE SEQUENCE [LARGE SCALE GENOMIC DNA]</scope>
    <source>
        <strain evidence="3 4">W255</strain>
    </source>
</reference>
<accession>A0A562YDV9</accession>
<dbReference type="GO" id="GO:0006508">
    <property type="term" value="P:proteolysis"/>
    <property type="evidence" value="ECO:0007669"/>
    <property type="project" value="InterPro"/>
</dbReference>
<evidence type="ECO:0000256" key="1">
    <source>
        <dbReference type="SAM" id="SignalP"/>
    </source>
</evidence>
<evidence type="ECO:0000313" key="4">
    <source>
        <dbReference type="Proteomes" id="UP000295814"/>
    </source>
</evidence>